<geneLocation type="plasmid" evidence="1 2">
    <name>pR132502</name>
</geneLocation>
<organism evidence="1 2">
    <name type="scientific">Rhizobium leguminosarum bv. trifolii (strain WSM1325)</name>
    <dbReference type="NCBI Taxonomy" id="395491"/>
    <lineage>
        <taxon>Bacteria</taxon>
        <taxon>Pseudomonadati</taxon>
        <taxon>Pseudomonadota</taxon>
        <taxon>Alphaproteobacteria</taxon>
        <taxon>Hyphomicrobiales</taxon>
        <taxon>Rhizobiaceae</taxon>
        <taxon>Rhizobium/Agrobacterium group</taxon>
        <taxon>Rhizobium</taxon>
    </lineage>
</organism>
<protein>
    <recommendedName>
        <fullName evidence="3">XRE family transcriptional regulator</fullName>
    </recommendedName>
</protein>
<evidence type="ECO:0000313" key="2">
    <source>
        <dbReference type="Proteomes" id="UP000002256"/>
    </source>
</evidence>
<accession>C6B7I8</accession>
<keyword evidence="1" id="KW-0614">Plasmid</keyword>
<dbReference type="AlphaFoldDB" id="C6B7I8"/>
<evidence type="ECO:0008006" key="3">
    <source>
        <dbReference type="Google" id="ProtNLM"/>
    </source>
</evidence>
<reference evidence="1 2" key="1">
    <citation type="journal article" date="2010" name="Stand. Genomic Sci.">
        <title>Complete genome sequence of Rhizobium leguminosarum bv. trifolii strain WSM1325, an effective microsymbiont of annual Mediterranean clovers.</title>
        <authorList>
            <person name="Reeve W."/>
            <person name="O'Hara G."/>
            <person name="Chain P."/>
            <person name="Ardley J."/>
            <person name="Brau L."/>
            <person name="Nandesena K."/>
            <person name="Tiwari R."/>
            <person name="Copeland A."/>
            <person name="Nolan M."/>
            <person name="Han C."/>
            <person name="Brettin T."/>
            <person name="Land M."/>
            <person name="Ovchinikova G."/>
            <person name="Ivanova N."/>
            <person name="Mavromatis K."/>
            <person name="Markowitz V."/>
            <person name="Kyrpides N."/>
            <person name="Melino V."/>
            <person name="Denton M."/>
            <person name="Yates R."/>
            <person name="Howieson J."/>
        </authorList>
    </citation>
    <scope>NUCLEOTIDE SEQUENCE [LARGE SCALE GENOMIC DNA]</scope>
    <source>
        <strain evidence="2">WSM1325</strain>
        <plasmid evidence="2">Plasmid pR132502</plasmid>
    </source>
</reference>
<name>C6B7I8_RHILS</name>
<dbReference type="HOGENOM" id="CLU_204587_0_0_5"/>
<dbReference type="Proteomes" id="UP000002256">
    <property type="component" value="Plasmid pR132502"/>
</dbReference>
<dbReference type="KEGG" id="rlg:Rleg_7029"/>
<dbReference type="EMBL" id="CP001624">
    <property type="protein sequence ID" value="ACS60046.1"/>
    <property type="molecule type" value="Genomic_DNA"/>
</dbReference>
<gene>
    <name evidence="1" type="ordered locus">Rleg_7029</name>
</gene>
<sequence length="62" mass="6577">MEQISTPKTAASHRREARLAKGYSLEDLTVATGLTLAELAAAEKPGAQVPDNHLARIDHALA</sequence>
<evidence type="ECO:0000313" key="1">
    <source>
        <dbReference type="EMBL" id="ACS60046.1"/>
    </source>
</evidence>
<proteinExistence type="predicted"/>